<name>A0A1T4LRN0_9FIRM</name>
<dbReference type="Proteomes" id="UP000189933">
    <property type="component" value="Unassembled WGS sequence"/>
</dbReference>
<dbReference type="NCBIfam" id="TIGR00312">
    <property type="entry name" value="cbiD"/>
    <property type="match status" value="1"/>
</dbReference>
<dbReference type="PANTHER" id="PTHR35863">
    <property type="entry name" value="COBALT-PRECORRIN-5B C(1)-METHYLTRANSFERASE"/>
    <property type="match status" value="1"/>
</dbReference>
<evidence type="ECO:0000313" key="6">
    <source>
        <dbReference type="EMBL" id="SJZ57335.1"/>
    </source>
</evidence>
<dbReference type="GO" id="GO:0043780">
    <property type="term" value="F:cobalt-precorrin-5B C1-methyltransferase activity"/>
    <property type="evidence" value="ECO:0007669"/>
    <property type="project" value="RHEA"/>
</dbReference>
<dbReference type="GO" id="GO:0019251">
    <property type="term" value="P:anaerobic cobalamin biosynthetic process"/>
    <property type="evidence" value="ECO:0007669"/>
    <property type="project" value="UniProtKB-UniRule"/>
</dbReference>
<evidence type="ECO:0000256" key="4">
    <source>
        <dbReference type="ARBA" id="ARBA00022691"/>
    </source>
</evidence>
<reference evidence="7" key="1">
    <citation type="submission" date="2017-02" db="EMBL/GenBank/DDBJ databases">
        <authorList>
            <person name="Varghese N."/>
            <person name="Submissions S."/>
        </authorList>
    </citation>
    <scope>NUCLEOTIDE SEQUENCE [LARGE SCALE GENOMIC DNA]</scope>
    <source>
        <strain evidence="7">DSM 16521</strain>
    </source>
</reference>
<keyword evidence="4 5" id="KW-0949">S-adenosyl-L-methionine</keyword>
<comment type="pathway">
    <text evidence="5">Cofactor biosynthesis; adenosylcobalamin biosynthesis; cob(II)yrinate a,c-diamide from sirohydrochlorin (anaerobic route): step 6/10.</text>
</comment>
<dbReference type="SUPFAM" id="SSF111342">
    <property type="entry name" value="CbiD-like"/>
    <property type="match status" value="1"/>
</dbReference>
<keyword evidence="7" id="KW-1185">Reference proteome</keyword>
<evidence type="ECO:0000256" key="1">
    <source>
        <dbReference type="ARBA" id="ARBA00022573"/>
    </source>
</evidence>
<dbReference type="UniPathway" id="UPA00148">
    <property type="reaction ID" value="UER00227"/>
</dbReference>
<comment type="function">
    <text evidence="5">Catalyzes the methylation of C-1 in cobalt-precorrin-5B to form cobalt-precorrin-6A.</text>
</comment>
<dbReference type="Pfam" id="PF01888">
    <property type="entry name" value="CbiD"/>
    <property type="match status" value="1"/>
</dbReference>
<dbReference type="InterPro" id="IPR002748">
    <property type="entry name" value="CbiD"/>
</dbReference>
<evidence type="ECO:0000313" key="7">
    <source>
        <dbReference type="Proteomes" id="UP000189933"/>
    </source>
</evidence>
<proteinExistence type="inferred from homology"/>
<organism evidence="6 7">
    <name type="scientific">Carboxydocella sporoproducens DSM 16521</name>
    <dbReference type="NCBI Taxonomy" id="1121270"/>
    <lineage>
        <taxon>Bacteria</taxon>
        <taxon>Bacillati</taxon>
        <taxon>Bacillota</taxon>
        <taxon>Clostridia</taxon>
        <taxon>Eubacteriales</taxon>
        <taxon>Clostridiales Family XVI. Incertae Sedis</taxon>
        <taxon>Carboxydocella</taxon>
    </lineage>
</organism>
<dbReference type="PANTHER" id="PTHR35863:SF1">
    <property type="entry name" value="COBALT-PRECORRIN-5B C(1)-METHYLTRANSFERASE"/>
    <property type="match status" value="1"/>
</dbReference>
<keyword evidence="2 5" id="KW-0489">Methyltransferase</keyword>
<dbReference type="OrthoDB" id="6439987at2"/>
<comment type="similarity">
    <text evidence="5">Belongs to the CbiD family.</text>
</comment>
<dbReference type="AlphaFoldDB" id="A0A1T4LRN0"/>
<protein>
    <recommendedName>
        <fullName evidence="5">Cobalt-precorrin-5B C(1)-methyltransferase</fullName>
        <ecNumber evidence="5">2.1.1.195</ecNumber>
    </recommendedName>
    <alternativeName>
        <fullName evidence="5">Cobalt-precorrin-6A synthase</fullName>
    </alternativeName>
</protein>
<gene>
    <name evidence="5" type="primary">cbiD</name>
    <name evidence="6" type="ORF">SAMN02745885_00273</name>
</gene>
<dbReference type="EC" id="2.1.1.195" evidence="5"/>
<dbReference type="PIRSF" id="PIRSF026782">
    <property type="entry name" value="CbiD"/>
    <property type="match status" value="1"/>
</dbReference>
<dbReference type="NCBIfam" id="NF000849">
    <property type="entry name" value="PRK00075.1-1"/>
    <property type="match status" value="1"/>
</dbReference>
<dbReference type="HAMAP" id="MF_00787">
    <property type="entry name" value="CbiD"/>
    <property type="match status" value="1"/>
</dbReference>
<dbReference type="Gene3D" id="3.30.2110.10">
    <property type="entry name" value="CbiD-like"/>
    <property type="match status" value="1"/>
</dbReference>
<comment type="catalytic activity">
    <reaction evidence="5">
        <text>Co-precorrin-5B + S-adenosyl-L-methionine = Co-precorrin-6A + S-adenosyl-L-homocysteine</text>
        <dbReference type="Rhea" id="RHEA:26285"/>
        <dbReference type="ChEBI" id="CHEBI:57856"/>
        <dbReference type="ChEBI" id="CHEBI:59789"/>
        <dbReference type="ChEBI" id="CHEBI:60063"/>
        <dbReference type="ChEBI" id="CHEBI:60064"/>
        <dbReference type="EC" id="2.1.1.195"/>
    </reaction>
</comment>
<dbReference type="GO" id="GO:0032259">
    <property type="term" value="P:methylation"/>
    <property type="evidence" value="ECO:0007669"/>
    <property type="project" value="UniProtKB-KW"/>
</dbReference>
<keyword evidence="3 5" id="KW-0808">Transferase</keyword>
<evidence type="ECO:0000256" key="3">
    <source>
        <dbReference type="ARBA" id="ARBA00022679"/>
    </source>
</evidence>
<dbReference type="EMBL" id="FUXM01000002">
    <property type="protein sequence ID" value="SJZ57335.1"/>
    <property type="molecule type" value="Genomic_DNA"/>
</dbReference>
<sequence>MKKNMSFFSGKKGYTTGSCATAAAVSALLALAGKHPQQIKIILPDQKTIDIPVASCGIGTDFGWAEVIKDAGDDPDVTHGHIIGACVRLIESGHIVIKGGKGVGVVTKPGLKVAVGEPAINPVPKQMILDNIKKTLVSLGIKQGVEITIYVPEGEKLAEKTLNSKLGIIGGISILGTTGIVEPMSEERFKLSLLPQLEIARAAGYKEIILTPGRAGQKAAEKFLAFPEDAIILSSNFIGFMLEHAIGMGFKKVIIFGSLGKLVKLAGGIFYTHSKIADARQEILACHTALLGFSSELVRKVFLANTTEEIIDLLKTHNGEKVLWQIAAEAKKRAEDYIFNEAQVEVIITNMAGIPVAWSSQAGLLLGEAT</sequence>
<accession>A0A1T4LRN0</accession>
<dbReference type="RefSeq" id="WP_078664427.1">
    <property type="nucleotide sequence ID" value="NZ_FUXM01000002.1"/>
</dbReference>
<dbReference type="InterPro" id="IPR036074">
    <property type="entry name" value="CbiD_sf"/>
</dbReference>
<evidence type="ECO:0000256" key="2">
    <source>
        <dbReference type="ARBA" id="ARBA00022603"/>
    </source>
</evidence>
<evidence type="ECO:0000256" key="5">
    <source>
        <dbReference type="HAMAP-Rule" id="MF_00787"/>
    </source>
</evidence>
<keyword evidence="1 5" id="KW-0169">Cobalamin biosynthesis</keyword>